<name>A0ABX5XUW0_9BACT</name>
<gene>
    <name evidence="2" type="ORF">TBK1r_48300</name>
</gene>
<evidence type="ECO:0000256" key="1">
    <source>
        <dbReference type="SAM" id="SignalP"/>
    </source>
</evidence>
<feature type="chain" id="PRO_5046247664" evidence="1">
    <location>
        <begin position="24"/>
        <end position="245"/>
    </location>
</feature>
<organism evidence="2 3">
    <name type="scientific">Stieleria magnilauensis</name>
    <dbReference type="NCBI Taxonomy" id="2527963"/>
    <lineage>
        <taxon>Bacteria</taxon>
        <taxon>Pseudomonadati</taxon>
        <taxon>Planctomycetota</taxon>
        <taxon>Planctomycetia</taxon>
        <taxon>Pirellulales</taxon>
        <taxon>Pirellulaceae</taxon>
        <taxon>Stieleria</taxon>
    </lineage>
</organism>
<dbReference type="RefSeq" id="WP_145216050.1">
    <property type="nucleotide sequence ID" value="NZ_CP036432.1"/>
</dbReference>
<keyword evidence="3" id="KW-1185">Reference proteome</keyword>
<dbReference type="EMBL" id="CP036432">
    <property type="protein sequence ID" value="QDV85814.1"/>
    <property type="molecule type" value="Genomic_DNA"/>
</dbReference>
<proteinExistence type="predicted"/>
<evidence type="ECO:0000313" key="3">
    <source>
        <dbReference type="Proteomes" id="UP000318081"/>
    </source>
</evidence>
<keyword evidence="1" id="KW-0732">Signal</keyword>
<dbReference type="Proteomes" id="UP000318081">
    <property type="component" value="Chromosome"/>
</dbReference>
<feature type="signal peptide" evidence="1">
    <location>
        <begin position="1"/>
        <end position="23"/>
    </location>
</feature>
<protein>
    <submittedName>
        <fullName evidence="2">Uncharacterized protein</fullName>
    </submittedName>
</protein>
<accession>A0ABX5XUW0</accession>
<sequence>MLRTFTALSLAATFAVSTLSAQATGTPPVTKAAVATKKTDPVYPANPPVRGLAEVEEFLLLPLHKEPHFVLKATGEALRSKDDKRAVQEILRAITWLRVIESHATPEGKKNLSDAIEQLAKIETDLGENKTVEAAAAAKAIGSAYYAIANDHYLKAKQDHTGTAADMDSNMGAKHLIAAGLYLQEAARSANTDLSNDVQDSLTSLIGFKHPESDAEAAKYGNVLAMHLKQVGDGLQQLGAELQQP</sequence>
<evidence type="ECO:0000313" key="2">
    <source>
        <dbReference type="EMBL" id="QDV85814.1"/>
    </source>
</evidence>
<reference evidence="2 3" key="1">
    <citation type="submission" date="2019-02" db="EMBL/GenBank/DDBJ databases">
        <title>Deep-cultivation of Planctomycetes and their phenomic and genomic characterization uncovers novel biology.</title>
        <authorList>
            <person name="Wiegand S."/>
            <person name="Jogler M."/>
            <person name="Boedeker C."/>
            <person name="Pinto D."/>
            <person name="Vollmers J."/>
            <person name="Rivas-Marin E."/>
            <person name="Kohn T."/>
            <person name="Peeters S.H."/>
            <person name="Heuer A."/>
            <person name="Rast P."/>
            <person name="Oberbeckmann S."/>
            <person name="Bunk B."/>
            <person name="Jeske O."/>
            <person name="Meyerdierks A."/>
            <person name="Storesund J.E."/>
            <person name="Kallscheuer N."/>
            <person name="Luecker S."/>
            <person name="Lage O.M."/>
            <person name="Pohl T."/>
            <person name="Merkel B.J."/>
            <person name="Hornburger P."/>
            <person name="Mueller R.-W."/>
            <person name="Bruemmer F."/>
            <person name="Labrenz M."/>
            <person name="Spormann A.M."/>
            <person name="Op den Camp H."/>
            <person name="Overmann J."/>
            <person name="Amann R."/>
            <person name="Jetten M.S.M."/>
            <person name="Mascher T."/>
            <person name="Medema M.H."/>
            <person name="Devos D.P."/>
            <person name="Kaster A.-K."/>
            <person name="Ovreas L."/>
            <person name="Rohde M."/>
            <person name="Galperin M.Y."/>
            <person name="Jogler C."/>
        </authorList>
    </citation>
    <scope>NUCLEOTIDE SEQUENCE [LARGE SCALE GENOMIC DNA]</scope>
    <source>
        <strain evidence="2 3">TBK1r</strain>
    </source>
</reference>